<dbReference type="KEGG" id="vbl:L21SP4_00174"/>
<organism evidence="1 2">
    <name type="scientific">Kiritimatiella glycovorans</name>
    <dbReference type="NCBI Taxonomy" id="1307763"/>
    <lineage>
        <taxon>Bacteria</taxon>
        <taxon>Pseudomonadati</taxon>
        <taxon>Kiritimatiellota</taxon>
        <taxon>Kiritimatiellia</taxon>
        <taxon>Kiritimatiellales</taxon>
        <taxon>Kiritimatiellaceae</taxon>
        <taxon>Kiritimatiella</taxon>
    </lineage>
</organism>
<dbReference type="GO" id="GO:0003677">
    <property type="term" value="F:DNA binding"/>
    <property type="evidence" value="ECO:0007669"/>
    <property type="project" value="InterPro"/>
</dbReference>
<sequence>MESHEIFREAMNRTGIKTIAGHLRLSTSLLYKWCQPSDTPDASGAANPLDRVRHFCAFTGDASPVMWLCEQCGGYFVRNPDPGEAPPDLMMLDETRRIVREFSQLFDAITKSLDEDGTVSPCEAERIRREWEDLKRVGEGFVRACEAKKSPSTGEN</sequence>
<dbReference type="STRING" id="1307763.L21SP4_00174"/>
<dbReference type="InterPro" id="IPR009679">
    <property type="entry name" value="Phage_186_CII-like"/>
</dbReference>
<reference evidence="1 2" key="2">
    <citation type="journal article" date="2016" name="ISME J.">
        <title>Characterization of the first cultured representative of Verrucomicrobia subdivision 5 indicates the proposal of a novel phylum.</title>
        <authorList>
            <person name="Spring S."/>
            <person name="Bunk B."/>
            <person name="Sproer C."/>
            <person name="Schumann P."/>
            <person name="Rohde M."/>
            <person name="Tindall B.J."/>
            <person name="Klenk H.P."/>
        </authorList>
    </citation>
    <scope>NUCLEOTIDE SEQUENCE [LARGE SCALE GENOMIC DNA]</scope>
    <source>
        <strain evidence="1 2">L21-Fru-AB</strain>
    </source>
</reference>
<dbReference type="OrthoDB" id="9796035at2"/>
<dbReference type="Proteomes" id="UP000035268">
    <property type="component" value="Chromosome"/>
</dbReference>
<dbReference type="AlphaFoldDB" id="A0A0G3EB07"/>
<gene>
    <name evidence="1" type="ORF">L21SP4_00174</name>
</gene>
<dbReference type="EMBL" id="CP010904">
    <property type="protein sequence ID" value="AKJ63458.1"/>
    <property type="molecule type" value="Genomic_DNA"/>
</dbReference>
<name>A0A0G3EB07_9BACT</name>
<dbReference type="Pfam" id="PF06892">
    <property type="entry name" value="Phage_CP76"/>
    <property type="match status" value="1"/>
</dbReference>
<evidence type="ECO:0000313" key="2">
    <source>
        <dbReference type="Proteomes" id="UP000035268"/>
    </source>
</evidence>
<evidence type="ECO:0000313" key="1">
    <source>
        <dbReference type="EMBL" id="AKJ63458.1"/>
    </source>
</evidence>
<keyword evidence="2" id="KW-1185">Reference proteome</keyword>
<reference evidence="2" key="1">
    <citation type="submission" date="2015-02" db="EMBL/GenBank/DDBJ databases">
        <title>Description and complete genome sequence of the first cultured representative of the subdivision 5 of the Verrucomicrobia phylum.</title>
        <authorList>
            <person name="Spring S."/>
            <person name="Bunk B."/>
            <person name="Sproer C."/>
            <person name="Klenk H.-P."/>
        </authorList>
    </citation>
    <scope>NUCLEOTIDE SEQUENCE [LARGE SCALE GENOMIC DNA]</scope>
    <source>
        <strain evidence="2">L21-Fru-AB</strain>
    </source>
</reference>
<accession>A0A0G3EB07</accession>
<dbReference type="RefSeq" id="WP_052880886.1">
    <property type="nucleotide sequence ID" value="NZ_CP010904.1"/>
</dbReference>
<protein>
    <submittedName>
        <fullName evidence="1">Uncharacterized protein</fullName>
    </submittedName>
</protein>
<proteinExistence type="predicted"/>